<dbReference type="PANTHER" id="PTHR38107">
    <property type="match status" value="1"/>
</dbReference>
<evidence type="ECO:0000259" key="5">
    <source>
        <dbReference type="Pfam" id="PF01471"/>
    </source>
</evidence>
<comment type="caution">
    <text evidence="6">The sequence shown here is derived from an EMBL/GenBank/DDBJ whole genome shotgun (WGS) entry which is preliminary data.</text>
</comment>
<evidence type="ECO:0000256" key="2">
    <source>
        <dbReference type="ARBA" id="ARBA00022638"/>
    </source>
</evidence>
<sequence>MPSKLNLDGETLKKDSKGPKVKQLQEILEALGIDVGTPDGIFGDGTANAVKKFQSQKGLGADGVVGPGTQAALNNALGQATSSAPLSTSSGGSAKGFGGVTGKLPLPAIPLIKEFEGCYLDAYPDPQSGNLPITIGFGCTKKRDGSNWKLGDRITKQEAEDLLMTQLENHYLPLMRKIPCWGRLNANQQGAILSFAYNLGPYFYGSSGFESMTRVLKEESWGEIEATFLKYRSPGTSVEAGLKRRRQAEAKLFLTPV</sequence>
<dbReference type="Gene3D" id="1.10.101.10">
    <property type="entry name" value="PGBD-like superfamily/PGBD"/>
    <property type="match status" value="1"/>
</dbReference>
<dbReference type="Gene3D" id="1.10.530.40">
    <property type="match status" value="1"/>
</dbReference>
<dbReference type="InterPro" id="IPR033907">
    <property type="entry name" value="Endolysin_autolysin"/>
</dbReference>
<evidence type="ECO:0000256" key="1">
    <source>
        <dbReference type="ARBA" id="ARBA00022529"/>
    </source>
</evidence>
<evidence type="ECO:0000313" key="7">
    <source>
        <dbReference type="Proteomes" id="UP000239589"/>
    </source>
</evidence>
<dbReference type="SUPFAM" id="SSF47090">
    <property type="entry name" value="PGBD-like"/>
    <property type="match status" value="1"/>
</dbReference>
<dbReference type="InterPro" id="IPR023347">
    <property type="entry name" value="Lysozyme_dom_sf"/>
</dbReference>
<dbReference type="EMBL" id="PGEM01000102">
    <property type="protein sequence ID" value="PPJ62712.1"/>
    <property type="molecule type" value="Genomic_DNA"/>
</dbReference>
<feature type="domain" description="Peptidoglycan binding-like" evidence="5">
    <location>
        <begin position="18"/>
        <end position="73"/>
    </location>
</feature>
<keyword evidence="3" id="KW-1035">Host cytoplasm</keyword>
<dbReference type="GO" id="GO:0042742">
    <property type="term" value="P:defense response to bacterium"/>
    <property type="evidence" value="ECO:0007669"/>
    <property type="project" value="UniProtKB-KW"/>
</dbReference>
<evidence type="ECO:0000256" key="3">
    <source>
        <dbReference type="ARBA" id="ARBA00023200"/>
    </source>
</evidence>
<gene>
    <name evidence="6" type="ORF">CUN59_14205</name>
</gene>
<reference evidence="6 7" key="1">
    <citation type="submission" date="2018-02" db="EMBL/GenBank/DDBJ databases">
        <title>Discovery of a pederin family compound in a non-symbiotic bloom-forming cyanobacterium.</title>
        <authorList>
            <person name="Kust A."/>
            <person name="Mares J."/>
            <person name="Jokela J."/>
            <person name="Urajova P."/>
            <person name="Hajek J."/>
            <person name="Saurav K."/>
            <person name="Voracova K."/>
            <person name="Fewer D.P."/>
            <person name="Haapaniemi E."/>
            <person name="Permi P."/>
            <person name="Rehakova K."/>
            <person name="Sivonen K."/>
            <person name="Hrouzek P."/>
        </authorList>
    </citation>
    <scope>NUCLEOTIDE SEQUENCE [LARGE SCALE GENOMIC DNA]</scope>
    <source>
        <strain evidence="6 7">CHARLIE-1</strain>
    </source>
</reference>
<comment type="catalytic activity">
    <reaction evidence="4">
        <text>Hydrolysis of (1-&gt;4)-beta-linkages between N-acetylmuramic acid and N-acetyl-D-glucosamine residues in a peptidoglycan and between N-acetyl-D-glucosamine residues in chitodextrins.</text>
        <dbReference type="EC" id="3.2.1.17"/>
    </reaction>
</comment>
<dbReference type="PANTHER" id="PTHR38107:SF3">
    <property type="entry name" value="LYSOZYME RRRD-RELATED"/>
    <property type="match status" value="1"/>
</dbReference>
<evidence type="ECO:0000313" key="6">
    <source>
        <dbReference type="EMBL" id="PPJ62712.1"/>
    </source>
</evidence>
<keyword evidence="2 4" id="KW-0081">Bacteriolytic enzyme</keyword>
<dbReference type="OrthoDB" id="529831at2"/>
<dbReference type="GO" id="GO:0016998">
    <property type="term" value="P:cell wall macromolecule catabolic process"/>
    <property type="evidence" value="ECO:0007669"/>
    <property type="project" value="InterPro"/>
</dbReference>
<dbReference type="GO" id="GO:0031640">
    <property type="term" value="P:killing of cells of another organism"/>
    <property type="evidence" value="ECO:0007669"/>
    <property type="project" value="UniProtKB-KW"/>
</dbReference>
<organism evidence="6 7">
    <name type="scientific">Cuspidothrix issatschenkoi CHARLIE-1</name>
    <dbReference type="NCBI Taxonomy" id="2052836"/>
    <lineage>
        <taxon>Bacteria</taxon>
        <taxon>Bacillati</taxon>
        <taxon>Cyanobacteriota</taxon>
        <taxon>Cyanophyceae</taxon>
        <taxon>Nostocales</taxon>
        <taxon>Aphanizomenonaceae</taxon>
        <taxon>Cuspidothrix</taxon>
    </lineage>
</organism>
<keyword evidence="7" id="KW-1185">Reference proteome</keyword>
<keyword evidence="4" id="KW-0378">Hydrolase</keyword>
<dbReference type="Pfam" id="PF01471">
    <property type="entry name" value="PG_binding_1"/>
    <property type="match status" value="1"/>
</dbReference>
<dbReference type="InterPro" id="IPR051018">
    <property type="entry name" value="Bacteriophage_GH24"/>
</dbReference>
<keyword evidence="4" id="KW-0326">Glycosidase</keyword>
<name>A0A2S6CSN8_9CYAN</name>
<dbReference type="Proteomes" id="UP000239589">
    <property type="component" value="Unassembled WGS sequence"/>
</dbReference>
<dbReference type="SUPFAM" id="SSF53955">
    <property type="entry name" value="Lysozyme-like"/>
    <property type="match status" value="1"/>
</dbReference>
<keyword evidence="1 4" id="KW-0929">Antimicrobial</keyword>
<dbReference type="GO" id="GO:0009253">
    <property type="term" value="P:peptidoglycan catabolic process"/>
    <property type="evidence" value="ECO:0007669"/>
    <property type="project" value="InterPro"/>
</dbReference>
<dbReference type="GO" id="GO:0003796">
    <property type="term" value="F:lysozyme activity"/>
    <property type="evidence" value="ECO:0007669"/>
    <property type="project" value="UniProtKB-EC"/>
</dbReference>
<comment type="similarity">
    <text evidence="4">Belongs to the glycosyl hydrolase 24 family.</text>
</comment>
<dbReference type="RefSeq" id="WP_104388454.1">
    <property type="nucleotide sequence ID" value="NZ_PGEM01000102.1"/>
</dbReference>
<dbReference type="Pfam" id="PF00959">
    <property type="entry name" value="Phage_lysozyme"/>
    <property type="match status" value="1"/>
</dbReference>
<dbReference type="EC" id="3.2.1.17" evidence="4"/>
<accession>A0A2S6CSN8</accession>
<dbReference type="InterPro" id="IPR002196">
    <property type="entry name" value="Glyco_hydro_24"/>
</dbReference>
<protein>
    <recommendedName>
        <fullName evidence="4">Lysozyme</fullName>
        <ecNumber evidence="4">3.2.1.17</ecNumber>
    </recommendedName>
</protein>
<dbReference type="InterPro" id="IPR036366">
    <property type="entry name" value="PGBDSf"/>
</dbReference>
<dbReference type="CDD" id="cd00737">
    <property type="entry name" value="lyz_endolysin_autolysin"/>
    <property type="match status" value="1"/>
</dbReference>
<dbReference type="InterPro" id="IPR002477">
    <property type="entry name" value="Peptidoglycan-bd-like"/>
</dbReference>
<proteinExistence type="inferred from homology"/>
<evidence type="ECO:0000256" key="4">
    <source>
        <dbReference type="RuleBase" id="RU003788"/>
    </source>
</evidence>
<dbReference type="InterPro" id="IPR023346">
    <property type="entry name" value="Lysozyme-like_dom_sf"/>
</dbReference>
<dbReference type="AlphaFoldDB" id="A0A2S6CSN8"/>
<dbReference type="InterPro" id="IPR036365">
    <property type="entry name" value="PGBD-like_sf"/>
</dbReference>